<evidence type="ECO:0000256" key="1">
    <source>
        <dbReference type="SAM" id="Phobius"/>
    </source>
</evidence>
<dbReference type="AlphaFoldDB" id="A0A7S3AAS4"/>
<organism evidence="3">
    <name type="scientific">Rhodosorus marinus</name>
    <dbReference type="NCBI Taxonomy" id="101924"/>
    <lineage>
        <taxon>Eukaryota</taxon>
        <taxon>Rhodophyta</taxon>
        <taxon>Stylonematophyceae</taxon>
        <taxon>Stylonematales</taxon>
        <taxon>Stylonemataceae</taxon>
        <taxon>Rhodosorus</taxon>
    </lineage>
</organism>
<feature type="transmembrane region" description="Helical" evidence="1">
    <location>
        <begin position="51"/>
        <end position="70"/>
    </location>
</feature>
<dbReference type="EMBL" id="HBHW01045343">
    <property type="protein sequence ID" value="CAE0067148.1"/>
    <property type="molecule type" value="Transcribed_RNA"/>
</dbReference>
<dbReference type="EMBL" id="HBHW01045345">
    <property type="protein sequence ID" value="CAE0067150.1"/>
    <property type="molecule type" value="Transcribed_RNA"/>
</dbReference>
<keyword evidence="1" id="KW-1133">Transmembrane helix</keyword>
<name>A0A7S3AAS4_9RHOD</name>
<dbReference type="Gene3D" id="3.90.550.50">
    <property type="match status" value="1"/>
</dbReference>
<keyword evidence="1" id="KW-0472">Membrane</keyword>
<accession>A0A7S3AAS4</accession>
<protein>
    <submittedName>
        <fullName evidence="3">Uncharacterized protein</fullName>
    </submittedName>
</protein>
<reference evidence="3" key="1">
    <citation type="submission" date="2021-01" db="EMBL/GenBank/DDBJ databases">
        <authorList>
            <person name="Corre E."/>
            <person name="Pelletier E."/>
            <person name="Niang G."/>
            <person name="Scheremetjew M."/>
            <person name="Finn R."/>
            <person name="Kale V."/>
            <person name="Holt S."/>
            <person name="Cochrane G."/>
            <person name="Meng A."/>
            <person name="Brown T."/>
            <person name="Cohen L."/>
        </authorList>
    </citation>
    <scope>NUCLEOTIDE SEQUENCE</scope>
    <source>
        <strain evidence="3">CCMP 769</strain>
    </source>
</reference>
<evidence type="ECO:0000313" key="3">
    <source>
        <dbReference type="EMBL" id="CAE0067150.1"/>
    </source>
</evidence>
<proteinExistence type="predicted"/>
<keyword evidence="1" id="KW-0812">Transmembrane</keyword>
<evidence type="ECO:0000313" key="2">
    <source>
        <dbReference type="EMBL" id="CAE0067148.1"/>
    </source>
</evidence>
<sequence length="674" mass="75070">MARNQQITTDRSKGTRMALRRRIEGFWKSLRTFEKRTSSGEFSFLRMRGGLFLVWGLICALLVFFGLRLGRSPKLLATVFGTRCPYLLVEVGVRGGGDLLDLVSSGGILKEFSGATGISSSQFCVEAFEAHEGYSDRLREVENILLPGLRSIKVHLQSTVANFNGEAPVVLENVAAAFRVSESVNGVTTYNSEGSTSSDRERRMSKVSFHDLLDVLKRNGVTRYKGWSVVRVRSTFSDTGVYLRMILGDPRLCNALDEIVMEVIHGDSLVSQKKSDFIPEDVESELELLADLLKSSSSCTTKVSITYNRIEDPAGKEDKIFYAVLAGAKTLNTRVCASTKTWMRSVPHSSIAIFTNTALDVHDHSFRCLGGHLGVVASPAEPDGEKDLSAMQSWSHLVRVRLAWDLHMKDDASKQYMVLMDDDSFVFTDTLEANLAACMSPKALHWGGALEFIRIDNGDGGRDGFGKDLREKQIRDKAENCYFPGEQARNGLKPCNEVFCKRCKAIPQGGFVVLTRALVEALRPHIEDCERESLDLCERCGSQRLYFCINRKLGDRGVQLSGVRGVYRKPWKAEFSSQEGTAWHGYPVSIHGMVEGSSRLHKGVLENDFAELYELVRRARRRAAANAGDAYVTVEDMNFQIVCNGMGYFRNGKCYRALTGATNWCNTAAYTWTP</sequence>
<gene>
    <name evidence="2" type="ORF">RMAR00112_LOCUS35224</name>
    <name evidence="3" type="ORF">RMAR00112_LOCUS35226</name>
</gene>